<evidence type="ECO:0000256" key="1">
    <source>
        <dbReference type="SAM" id="Phobius"/>
    </source>
</evidence>
<comment type="caution">
    <text evidence="3">The sequence shown here is derived from an EMBL/GenBank/DDBJ whole genome shotgun (WGS) entry which is preliminary data.</text>
</comment>
<feature type="transmembrane region" description="Helical" evidence="1">
    <location>
        <begin position="316"/>
        <end position="338"/>
    </location>
</feature>
<keyword evidence="1" id="KW-0472">Membrane</keyword>
<dbReference type="PIRSF" id="PIRSF031578">
    <property type="entry name" value="Uncharacterised_Vanz_RDD-cont"/>
    <property type="match status" value="1"/>
</dbReference>
<feature type="transmembrane region" description="Helical" evidence="1">
    <location>
        <begin position="12"/>
        <end position="32"/>
    </location>
</feature>
<feature type="transmembrane region" description="Helical" evidence="1">
    <location>
        <begin position="138"/>
        <end position="157"/>
    </location>
</feature>
<feature type="transmembrane region" description="Helical" evidence="1">
    <location>
        <begin position="44"/>
        <end position="64"/>
    </location>
</feature>
<sequence length="360" mass="41987">MIESYLFPIRYALLTFPVVAFFFTLPFLIIQYRVYGYVHRFRGVVLYSFLLYLLTAYYLVILPLPDTIHTCTGSGDTYTQWTPFRFVQDFLKETRIRLDEPATYIGVIRERAFWQVVFNILLLVPFGFVIRYYFRFKWVFTCAAAFGLSLFFEWTQWTGLYGIYDCPYRLFDVDDLMLNTAGGAIGGAIAVLMSRLLPSLDQLDDDVDLKAMRVGFVRRFIAFQTDWVLLVPFAMYLLYIGEPVYFAALIFGYFIVLPYLTNGFTAGKYFVRIRLRGRGEDIKFNELLIRYGLLYFVIGGANGCVAFAAVQQLQPLYFLPLLLAVACMDVMFVIHLLIRAYRRDKGLFYEMRSGTYHEIK</sequence>
<name>A0ABW3UTY4_9BACL</name>
<feature type="transmembrane region" description="Helical" evidence="1">
    <location>
        <begin position="288"/>
        <end position="310"/>
    </location>
</feature>
<reference evidence="4" key="1">
    <citation type="journal article" date="2019" name="Int. J. Syst. Evol. Microbiol.">
        <title>The Global Catalogue of Microorganisms (GCM) 10K type strain sequencing project: providing services to taxonomists for standard genome sequencing and annotation.</title>
        <authorList>
            <consortium name="The Broad Institute Genomics Platform"/>
            <consortium name="The Broad Institute Genome Sequencing Center for Infectious Disease"/>
            <person name="Wu L."/>
            <person name="Ma J."/>
        </authorList>
    </citation>
    <scope>NUCLEOTIDE SEQUENCE [LARGE SCALE GENOMIC DNA]</scope>
    <source>
        <strain evidence="4">CCUG 53270</strain>
    </source>
</reference>
<evidence type="ECO:0000313" key="3">
    <source>
        <dbReference type="EMBL" id="MFD1224255.1"/>
    </source>
</evidence>
<dbReference type="Proteomes" id="UP001597180">
    <property type="component" value="Unassembled WGS sequence"/>
</dbReference>
<gene>
    <name evidence="3" type="ORF">ACFQ4B_29535</name>
</gene>
<accession>A0ABW3UTY4</accession>
<feature type="transmembrane region" description="Helical" evidence="1">
    <location>
        <begin position="112"/>
        <end position="133"/>
    </location>
</feature>
<dbReference type="InterPro" id="IPR053150">
    <property type="entry name" value="Teicoplanin_resist-assoc"/>
</dbReference>
<keyword evidence="1" id="KW-1133">Transmembrane helix</keyword>
<dbReference type="RefSeq" id="WP_079911860.1">
    <property type="nucleotide sequence ID" value="NZ_BAABJG010000023.1"/>
</dbReference>
<feature type="domain" description="VanZ-like" evidence="2">
    <location>
        <begin position="49"/>
        <end position="193"/>
    </location>
</feature>
<evidence type="ECO:0000313" key="4">
    <source>
        <dbReference type="Proteomes" id="UP001597180"/>
    </source>
</evidence>
<keyword evidence="1" id="KW-0812">Transmembrane</keyword>
<dbReference type="InterPro" id="IPR006976">
    <property type="entry name" value="VanZ-like"/>
</dbReference>
<protein>
    <submittedName>
        <fullName evidence="3">VanZ family protein</fullName>
    </submittedName>
</protein>
<dbReference type="InterPro" id="IPR021192">
    <property type="entry name" value="UCP031578_Vanz/RDD"/>
</dbReference>
<proteinExistence type="predicted"/>
<feature type="transmembrane region" description="Helical" evidence="1">
    <location>
        <begin position="219"/>
        <end position="239"/>
    </location>
</feature>
<dbReference type="PANTHER" id="PTHR36834">
    <property type="entry name" value="MEMBRANE PROTEIN-RELATED"/>
    <property type="match status" value="1"/>
</dbReference>
<dbReference type="Pfam" id="PF04892">
    <property type="entry name" value="VanZ"/>
    <property type="match status" value="1"/>
</dbReference>
<feature type="transmembrane region" description="Helical" evidence="1">
    <location>
        <begin position="245"/>
        <end position="267"/>
    </location>
</feature>
<organism evidence="3 4">
    <name type="scientific">Paenibacillus vulneris</name>
    <dbReference type="NCBI Taxonomy" id="1133364"/>
    <lineage>
        <taxon>Bacteria</taxon>
        <taxon>Bacillati</taxon>
        <taxon>Bacillota</taxon>
        <taxon>Bacilli</taxon>
        <taxon>Bacillales</taxon>
        <taxon>Paenibacillaceae</taxon>
        <taxon>Paenibacillus</taxon>
    </lineage>
</organism>
<keyword evidence="4" id="KW-1185">Reference proteome</keyword>
<dbReference type="PANTHER" id="PTHR36834:SF1">
    <property type="entry name" value="INTEGRAL MEMBRANE PROTEIN"/>
    <property type="match status" value="1"/>
</dbReference>
<dbReference type="EMBL" id="JBHTLU010000043">
    <property type="protein sequence ID" value="MFD1224255.1"/>
    <property type="molecule type" value="Genomic_DNA"/>
</dbReference>
<feature type="transmembrane region" description="Helical" evidence="1">
    <location>
        <begin position="177"/>
        <end position="198"/>
    </location>
</feature>
<evidence type="ECO:0000259" key="2">
    <source>
        <dbReference type="Pfam" id="PF04892"/>
    </source>
</evidence>